<comment type="caution">
    <text evidence="1">The sequence shown here is derived from an EMBL/GenBank/DDBJ whole genome shotgun (WGS) entry which is preliminary data.</text>
</comment>
<sequence length="132" mass="13712">MPDEVVQDAGNSVLQWGSLGQAAAAGQLQLGDGVAERCAQHCSQFIDKLVQLKEQATTLSVRGSLGTLPSGIAVAEKLSLLAEGGEYSLVQALTDHIAVVTEMQAMFQQIGANYVATEEATTAAVGNIDPQV</sequence>
<accession>A0ABW4NZX9</accession>
<organism evidence="1 2">
    <name type="scientific">Rhodococcus gannanensis</name>
    <dbReference type="NCBI Taxonomy" id="1960308"/>
    <lineage>
        <taxon>Bacteria</taxon>
        <taxon>Bacillati</taxon>
        <taxon>Actinomycetota</taxon>
        <taxon>Actinomycetes</taxon>
        <taxon>Mycobacteriales</taxon>
        <taxon>Nocardiaceae</taxon>
        <taxon>Rhodococcus</taxon>
    </lineage>
</organism>
<keyword evidence="2" id="KW-1185">Reference proteome</keyword>
<evidence type="ECO:0000313" key="2">
    <source>
        <dbReference type="Proteomes" id="UP001597286"/>
    </source>
</evidence>
<evidence type="ECO:0000313" key="1">
    <source>
        <dbReference type="EMBL" id="MFD1811761.1"/>
    </source>
</evidence>
<proteinExistence type="predicted"/>
<name>A0ABW4NZX9_9NOCA</name>
<reference evidence="2" key="1">
    <citation type="journal article" date="2019" name="Int. J. Syst. Evol. Microbiol.">
        <title>The Global Catalogue of Microorganisms (GCM) 10K type strain sequencing project: providing services to taxonomists for standard genome sequencing and annotation.</title>
        <authorList>
            <consortium name="The Broad Institute Genomics Platform"/>
            <consortium name="The Broad Institute Genome Sequencing Center for Infectious Disease"/>
            <person name="Wu L."/>
            <person name="Ma J."/>
        </authorList>
    </citation>
    <scope>NUCLEOTIDE SEQUENCE [LARGE SCALE GENOMIC DNA]</scope>
    <source>
        <strain evidence="2">DT72</strain>
    </source>
</reference>
<protein>
    <recommendedName>
        <fullName evidence="3">PE family protein</fullName>
    </recommendedName>
</protein>
<evidence type="ECO:0008006" key="3">
    <source>
        <dbReference type="Google" id="ProtNLM"/>
    </source>
</evidence>
<dbReference type="RefSeq" id="WP_378484304.1">
    <property type="nucleotide sequence ID" value="NZ_JBHUFB010000008.1"/>
</dbReference>
<dbReference type="Proteomes" id="UP001597286">
    <property type="component" value="Unassembled WGS sequence"/>
</dbReference>
<gene>
    <name evidence="1" type="ORF">ACFSJG_06000</name>
</gene>
<dbReference type="EMBL" id="JBHUFB010000008">
    <property type="protein sequence ID" value="MFD1811761.1"/>
    <property type="molecule type" value="Genomic_DNA"/>
</dbReference>